<dbReference type="InterPro" id="IPR034294">
    <property type="entry name" value="Aquaporin_transptr"/>
</dbReference>
<accession>A0A498H4V4</accession>
<sequence length="245" mass="25089">MVANAMKKYGAELFGTFALVLIGVGSAVLAGDEVGYLGIAFAFGLVLLSMVYAIGDISGCHVNPAVTIGVLALGRMPVREAIVYIIVQCIGAIIAAGVVLAIATGTPAYSLAADGLGQNGYGEASPGGYSLEAAFISEVVMTALFVFVILAATSIEKLKGFAGLAIGMALAMVHIATIPVDSTSVNPARSLGPALFAGGEALAQLWVFWVAPILGAILAAIIWRSLMEYRTTRPVAVAEAARNEV</sequence>
<evidence type="ECO:0000256" key="6">
    <source>
        <dbReference type="ARBA" id="ARBA00022989"/>
    </source>
</evidence>
<comment type="similarity">
    <text evidence="2">Belongs to the MIP/aquaporin (TC 1.A.8) family.</text>
</comment>
<organism evidence="9 10">
    <name type="scientific">Methanoculleus taiwanensis</name>
    <dbReference type="NCBI Taxonomy" id="1550565"/>
    <lineage>
        <taxon>Archaea</taxon>
        <taxon>Methanobacteriati</taxon>
        <taxon>Methanobacteriota</taxon>
        <taxon>Stenosarchaea group</taxon>
        <taxon>Methanomicrobia</taxon>
        <taxon>Methanomicrobiales</taxon>
        <taxon>Methanomicrobiaceae</taxon>
        <taxon>Methanoculleus</taxon>
    </lineage>
</organism>
<dbReference type="Gene3D" id="1.20.1080.10">
    <property type="entry name" value="Glycerol uptake facilitator protein"/>
    <property type="match status" value="1"/>
</dbReference>
<dbReference type="GO" id="GO:0015250">
    <property type="term" value="F:water channel activity"/>
    <property type="evidence" value="ECO:0007669"/>
    <property type="project" value="TreeGrafter"/>
</dbReference>
<feature type="transmembrane region" description="Helical" evidence="8">
    <location>
        <begin position="81"/>
        <end position="103"/>
    </location>
</feature>
<dbReference type="InterPro" id="IPR000425">
    <property type="entry name" value="MIP"/>
</dbReference>
<dbReference type="GO" id="GO:0005886">
    <property type="term" value="C:plasma membrane"/>
    <property type="evidence" value="ECO:0007669"/>
    <property type="project" value="UniProtKB-SubCell"/>
</dbReference>
<evidence type="ECO:0000256" key="3">
    <source>
        <dbReference type="ARBA" id="ARBA00022448"/>
    </source>
</evidence>
<dbReference type="Proteomes" id="UP000290932">
    <property type="component" value="Unassembled WGS sequence"/>
</dbReference>
<comment type="caution">
    <text evidence="9">The sequence shown here is derived from an EMBL/GenBank/DDBJ whole genome shotgun (WGS) entry which is preliminary data.</text>
</comment>
<evidence type="ECO:0000256" key="7">
    <source>
        <dbReference type="ARBA" id="ARBA00023136"/>
    </source>
</evidence>
<dbReference type="PROSITE" id="PS00221">
    <property type="entry name" value="MIP"/>
    <property type="match status" value="1"/>
</dbReference>
<reference evidence="9 10" key="1">
    <citation type="journal article" date="2015" name="Int. J. Syst. Evol. Microbiol.">
        <title>Methanoculleus taiwanensis sp. nov., a methanogen isolated from deep marine sediment at the deformation front area near Taiwan.</title>
        <authorList>
            <person name="Weng C.Y."/>
            <person name="Chen S.C."/>
            <person name="Lai M.C."/>
            <person name="Wu S.Y."/>
            <person name="Lin S."/>
            <person name="Yang T.F."/>
            <person name="Chen P.C."/>
        </authorList>
    </citation>
    <scope>NUCLEOTIDE SEQUENCE [LARGE SCALE GENOMIC DNA]</scope>
    <source>
        <strain evidence="9 10">CYW4</strain>
    </source>
</reference>
<evidence type="ECO:0000256" key="1">
    <source>
        <dbReference type="ARBA" id="ARBA00004651"/>
    </source>
</evidence>
<protein>
    <submittedName>
        <fullName evidence="9">Porin</fullName>
    </submittedName>
</protein>
<evidence type="ECO:0000256" key="2">
    <source>
        <dbReference type="ARBA" id="ARBA00006175"/>
    </source>
</evidence>
<evidence type="ECO:0000313" key="9">
    <source>
        <dbReference type="EMBL" id="RXE57058.1"/>
    </source>
</evidence>
<feature type="transmembrane region" description="Helical" evidence="8">
    <location>
        <begin position="160"/>
        <end position="181"/>
    </location>
</feature>
<dbReference type="InterPro" id="IPR023271">
    <property type="entry name" value="Aquaporin-like"/>
</dbReference>
<feature type="transmembrane region" description="Helical" evidence="8">
    <location>
        <begin position="12"/>
        <end position="30"/>
    </location>
</feature>
<evidence type="ECO:0000256" key="5">
    <source>
        <dbReference type="ARBA" id="ARBA00022692"/>
    </source>
</evidence>
<dbReference type="InterPro" id="IPR022357">
    <property type="entry name" value="MIP_CS"/>
</dbReference>
<dbReference type="AlphaFoldDB" id="A0A498H4V4"/>
<keyword evidence="10" id="KW-1185">Reference proteome</keyword>
<dbReference type="Pfam" id="PF00230">
    <property type="entry name" value="MIP"/>
    <property type="match status" value="1"/>
</dbReference>
<dbReference type="PANTHER" id="PTHR19139">
    <property type="entry name" value="AQUAPORIN TRANSPORTER"/>
    <property type="match status" value="1"/>
</dbReference>
<dbReference type="NCBIfam" id="TIGR00861">
    <property type="entry name" value="MIP"/>
    <property type="match status" value="1"/>
</dbReference>
<dbReference type="CDD" id="cd00333">
    <property type="entry name" value="MIP"/>
    <property type="match status" value="1"/>
</dbReference>
<gene>
    <name evidence="9" type="ORF">ABH15_02695</name>
</gene>
<keyword evidence="7 8" id="KW-0472">Membrane</keyword>
<dbReference type="SUPFAM" id="SSF81338">
    <property type="entry name" value="Aquaporin-like"/>
    <property type="match status" value="1"/>
</dbReference>
<feature type="transmembrane region" description="Helical" evidence="8">
    <location>
        <begin position="201"/>
        <end position="223"/>
    </location>
</feature>
<name>A0A498H4V4_9EURY</name>
<keyword evidence="4" id="KW-1003">Cell membrane</keyword>
<keyword evidence="3" id="KW-0813">Transport</keyword>
<comment type="subcellular location">
    <subcellularLocation>
        <location evidence="1">Cell membrane</location>
        <topology evidence="1">Multi-pass membrane protein</topology>
    </subcellularLocation>
</comment>
<feature type="transmembrane region" description="Helical" evidence="8">
    <location>
        <begin position="133"/>
        <end position="153"/>
    </location>
</feature>
<dbReference type="PANTHER" id="PTHR19139:SF199">
    <property type="entry name" value="MIP17260P"/>
    <property type="match status" value="1"/>
</dbReference>
<evidence type="ECO:0000256" key="8">
    <source>
        <dbReference type="SAM" id="Phobius"/>
    </source>
</evidence>
<dbReference type="NCBIfam" id="NF003838">
    <property type="entry name" value="PRK05420.1"/>
    <property type="match status" value="1"/>
</dbReference>
<proteinExistence type="inferred from homology"/>
<dbReference type="RefSeq" id="WP_128692814.1">
    <property type="nucleotide sequence ID" value="NZ_LHQS01000001.1"/>
</dbReference>
<evidence type="ECO:0000313" key="10">
    <source>
        <dbReference type="Proteomes" id="UP000290932"/>
    </source>
</evidence>
<feature type="transmembrane region" description="Helical" evidence="8">
    <location>
        <begin position="36"/>
        <end position="54"/>
    </location>
</feature>
<keyword evidence="6 8" id="KW-1133">Transmembrane helix</keyword>
<dbReference type="EMBL" id="LHQS01000001">
    <property type="protein sequence ID" value="RXE57058.1"/>
    <property type="molecule type" value="Genomic_DNA"/>
</dbReference>
<dbReference type="PRINTS" id="PR00783">
    <property type="entry name" value="MINTRINSICP"/>
</dbReference>
<keyword evidence="5 8" id="KW-0812">Transmembrane</keyword>
<evidence type="ECO:0000256" key="4">
    <source>
        <dbReference type="ARBA" id="ARBA00022475"/>
    </source>
</evidence>